<name>A0AAQ4DX58_AMBAM</name>
<comment type="caution">
    <text evidence="2">The sequence shown here is derived from an EMBL/GenBank/DDBJ whole genome shotgun (WGS) entry which is preliminary data.</text>
</comment>
<dbReference type="InterPro" id="IPR000101">
    <property type="entry name" value="GGT_peptidase"/>
</dbReference>
<dbReference type="GO" id="GO:0005886">
    <property type="term" value="C:plasma membrane"/>
    <property type="evidence" value="ECO:0007669"/>
    <property type="project" value="TreeGrafter"/>
</dbReference>
<organism evidence="2 3">
    <name type="scientific">Amblyomma americanum</name>
    <name type="common">Lone star tick</name>
    <dbReference type="NCBI Taxonomy" id="6943"/>
    <lineage>
        <taxon>Eukaryota</taxon>
        <taxon>Metazoa</taxon>
        <taxon>Ecdysozoa</taxon>
        <taxon>Arthropoda</taxon>
        <taxon>Chelicerata</taxon>
        <taxon>Arachnida</taxon>
        <taxon>Acari</taxon>
        <taxon>Parasitiformes</taxon>
        <taxon>Ixodida</taxon>
        <taxon>Ixodoidea</taxon>
        <taxon>Ixodidae</taxon>
        <taxon>Amblyomminae</taxon>
        <taxon>Amblyomma</taxon>
    </lineage>
</organism>
<proteinExistence type="predicted"/>
<dbReference type="GO" id="GO:0036374">
    <property type="term" value="F:glutathione hydrolase activity"/>
    <property type="evidence" value="ECO:0007669"/>
    <property type="project" value="InterPro"/>
</dbReference>
<protein>
    <submittedName>
        <fullName evidence="2">Uncharacterized protein</fullName>
    </submittedName>
</protein>
<gene>
    <name evidence="2" type="ORF">V5799_006160</name>
</gene>
<accession>A0AAQ4DX58</accession>
<evidence type="ECO:0000313" key="2">
    <source>
        <dbReference type="EMBL" id="KAK8767048.1"/>
    </source>
</evidence>
<dbReference type="InterPro" id="IPR029055">
    <property type="entry name" value="Ntn_hydrolases_N"/>
</dbReference>
<feature type="binding site" evidence="1">
    <location>
        <begin position="180"/>
        <end position="182"/>
    </location>
    <ligand>
        <name>L-glutamate</name>
        <dbReference type="ChEBI" id="CHEBI:29985"/>
    </ligand>
</feature>
<dbReference type="PANTHER" id="PTHR11686:SF9">
    <property type="entry name" value="RE13973P"/>
    <property type="match status" value="1"/>
</dbReference>
<evidence type="ECO:0000313" key="3">
    <source>
        <dbReference type="Proteomes" id="UP001321473"/>
    </source>
</evidence>
<dbReference type="Pfam" id="PF01019">
    <property type="entry name" value="G_glu_transpept"/>
    <property type="match status" value="1"/>
</dbReference>
<reference evidence="2 3" key="1">
    <citation type="journal article" date="2023" name="Arcadia Sci">
        <title>De novo assembly of a long-read Amblyomma americanum tick genome.</title>
        <authorList>
            <person name="Chou S."/>
            <person name="Poskanzer K.E."/>
            <person name="Rollins M."/>
            <person name="Thuy-Boun P.S."/>
        </authorList>
    </citation>
    <scope>NUCLEOTIDE SEQUENCE [LARGE SCALE GENOMIC DNA]</scope>
    <source>
        <strain evidence="2">F_SG_1</strain>
        <tissue evidence="2">Salivary glands</tissue>
    </source>
</reference>
<dbReference type="AlphaFoldDB" id="A0AAQ4DX58"/>
<dbReference type="SUPFAM" id="SSF56235">
    <property type="entry name" value="N-terminal nucleophile aminohydrolases (Ntn hydrolases)"/>
    <property type="match status" value="1"/>
</dbReference>
<keyword evidence="3" id="KW-1185">Reference proteome</keyword>
<dbReference type="EMBL" id="JARKHS020025782">
    <property type="protein sequence ID" value="KAK8767048.1"/>
    <property type="molecule type" value="Genomic_DNA"/>
</dbReference>
<sequence>MSKAKDRRYFYSSHIAVEMVADLALDDGFISHEDVYHYRAQWLPAIQHDVGDKRIYSAPVPGAGALLGALAAEYPFGNPVLTAKRLQVPEFTAAELHRLVELLKFTISGLGVLGDRKEGRTKQEFVSQDILAAFQSLYNEQAPLKTYADYKATESFPEDFGGAFLGIRDKYGNALSIVSSLNAE</sequence>
<dbReference type="Proteomes" id="UP001321473">
    <property type="component" value="Unassembled WGS sequence"/>
</dbReference>
<dbReference type="PANTHER" id="PTHR11686">
    <property type="entry name" value="GAMMA GLUTAMYL TRANSPEPTIDASE"/>
    <property type="match status" value="1"/>
</dbReference>
<dbReference type="GO" id="GO:0006751">
    <property type="term" value="P:glutathione catabolic process"/>
    <property type="evidence" value="ECO:0007669"/>
    <property type="project" value="InterPro"/>
</dbReference>
<evidence type="ECO:0000256" key="1">
    <source>
        <dbReference type="PIRSR" id="PIRSR600101-2"/>
    </source>
</evidence>